<proteinExistence type="predicted"/>
<evidence type="ECO:0000313" key="2">
    <source>
        <dbReference type="EMBL" id="QGZ93940.1"/>
    </source>
</evidence>
<dbReference type="KEGG" id="tsv:DSM104635_00755"/>
<dbReference type="AlphaFoldDB" id="A0A6I6MGV2"/>
<keyword evidence="1" id="KW-1133">Transmembrane helix</keyword>
<dbReference type="EMBL" id="CP047045">
    <property type="protein sequence ID" value="QGZ93940.1"/>
    <property type="molecule type" value="Genomic_DNA"/>
</dbReference>
<accession>A0A6I6MGV2</accession>
<dbReference type="Proteomes" id="UP000431269">
    <property type="component" value="Chromosome"/>
</dbReference>
<feature type="transmembrane region" description="Helical" evidence="1">
    <location>
        <begin position="60"/>
        <end position="82"/>
    </location>
</feature>
<gene>
    <name evidence="2" type="ORF">DSM104635_00755</name>
</gene>
<name>A0A6I6MGV2_9CAUL</name>
<keyword evidence="3" id="KW-1185">Reference proteome</keyword>
<keyword evidence="1" id="KW-0812">Transmembrane</keyword>
<sequence length="90" mass="8990">MGLRVLLTIAAFAGMIALCIVGWSYGGMGGLIGGALGFLIRLPGRGLDWGERLGNGYVGALMGMPVGLLIGGVIALGGPALLNAVNNPPQ</sequence>
<keyword evidence="1" id="KW-0472">Membrane</keyword>
<organism evidence="2 3">
    <name type="scientific">Terricaulis silvestris</name>
    <dbReference type="NCBI Taxonomy" id="2686094"/>
    <lineage>
        <taxon>Bacteria</taxon>
        <taxon>Pseudomonadati</taxon>
        <taxon>Pseudomonadota</taxon>
        <taxon>Alphaproteobacteria</taxon>
        <taxon>Caulobacterales</taxon>
        <taxon>Caulobacteraceae</taxon>
        <taxon>Terricaulis</taxon>
    </lineage>
</organism>
<evidence type="ECO:0000256" key="1">
    <source>
        <dbReference type="SAM" id="Phobius"/>
    </source>
</evidence>
<feature type="transmembrane region" description="Helical" evidence="1">
    <location>
        <begin position="6"/>
        <end position="39"/>
    </location>
</feature>
<protein>
    <submittedName>
        <fullName evidence="2">Uncharacterized protein</fullName>
    </submittedName>
</protein>
<reference evidence="3" key="1">
    <citation type="submission" date="2019-12" db="EMBL/GenBank/DDBJ databases">
        <title>Complete genome of Terracaulis silvestris 0127_4.</title>
        <authorList>
            <person name="Vieira S."/>
            <person name="Riedel T."/>
            <person name="Sproer C."/>
            <person name="Pascual J."/>
            <person name="Boedeker C."/>
            <person name="Overmann J."/>
        </authorList>
    </citation>
    <scope>NUCLEOTIDE SEQUENCE [LARGE SCALE GENOMIC DNA]</scope>
    <source>
        <strain evidence="3">0127_4</strain>
    </source>
</reference>
<evidence type="ECO:0000313" key="3">
    <source>
        <dbReference type="Proteomes" id="UP000431269"/>
    </source>
</evidence>